<feature type="transmembrane region" description="Helical" evidence="1">
    <location>
        <begin position="174"/>
        <end position="196"/>
    </location>
</feature>
<dbReference type="AlphaFoldDB" id="A0A3M7PFY8"/>
<keyword evidence="3" id="KW-1185">Reference proteome</keyword>
<keyword evidence="1" id="KW-1133">Transmembrane helix</keyword>
<evidence type="ECO:0000256" key="1">
    <source>
        <dbReference type="SAM" id="Phobius"/>
    </source>
</evidence>
<reference evidence="2 3" key="1">
    <citation type="journal article" date="2018" name="Sci. Rep.">
        <title>Genomic signatures of local adaptation to the degree of environmental predictability in rotifers.</title>
        <authorList>
            <person name="Franch-Gras L."/>
            <person name="Hahn C."/>
            <person name="Garcia-Roger E.M."/>
            <person name="Carmona M.J."/>
            <person name="Serra M."/>
            <person name="Gomez A."/>
        </authorList>
    </citation>
    <scope>NUCLEOTIDE SEQUENCE [LARGE SCALE GENOMIC DNA]</scope>
    <source>
        <strain evidence="2">HYR1</strain>
    </source>
</reference>
<feature type="transmembrane region" description="Helical" evidence="1">
    <location>
        <begin position="101"/>
        <end position="120"/>
    </location>
</feature>
<dbReference type="Proteomes" id="UP000276133">
    <property type="component" value="Unassembled WGS sequence"/>
</dbReference>
<feature type="transmembrane region" description="Helical" evidence="1">
    <location>
        <begin position="32"/>
        <end position="55"/>
    </location>
</feature>
<proteinExistence type="predicted"/>
<evidence type="ECO:0000313" key="2">
    <source>
        <dbReference type="EMBL" id="RMZ97624.1"/>
    </source>
</evidence>
<protein>
    <submittedName>
        <fullName evidence="2">Uncharacterized protein</fullName>
    </submittedName>
</protein>
<sequence length="217" mass="24456">MKRDRRMPKIKRPLIKPYEYDAYYNTKLTRAWTYLSSPVICGALLIILGCLSLIWTSIDISLGTLTRPFFQNPNNFGAGIPLIGSPDLAATWNENSIWPTIGKGIWVGLMMVGTGILSILSRGDGTFVSVLSVSIASWTTLVFSLYLILSSILSVQVYPFNGVFNRTYFQNIELAMNSLLIIMGALAFLVCLYLAIKSTKFLDYFNNGRIWPKYRRL</sequence>
<name>A0A3M7PFY8_BRAPC</name>
<dbReference type="OrthoDB" id="10048471at2759"/>
<dbReference type="EMBL" id="REGN01011291">
    <property type="protein sequence ID" value="RMZ97624.1"/>
    <property type="molecule type" value="Genomic_DNA"/>
</dbReference>
<accession>A0A3M7PFY8</accession>
<feature type="transmembrane region" description="Helical" evidence="1">
    <location>
        <begin position="127"/>
        <end position="154"/>
    </location>
</feature>
<comment type="caution">
    <text evidence="2">The sequence shown here is derived from an EMBL/GenBank/DDBJ whole genome shotgun (WGS) entry which is preliminary data.</text>
</comment>
<keyword evidence="1" id="KW-0472">Membrane</keyword>
<evidence type="ECO:0000313" key="3">
    <source>
        <dbReference type="Proteomes" id="UP000276133"/>
    </source>
</evidence>
<organism evidence="2 3">
    <name type="scientific">Brachionus plicatilis</name>
    <name type="common">Marine rotifer</name>
    <name type="synonym">Brachionus muelleri</name>
    <dbReference type="NCBI Taxonomy" id="10195"/>
    <lineage>
        <taxon>Eukaryota</taxon>
        <taxon>Metazoa</taxon>
        <taxon>Spiralia</taxon>
        <taxon>Gnathifera</taxon>
        <taxon>Rotifera</taxon>
        <taxon>Eurotatoria</taxon>
        <taxon>Monogononta</taxon>
        <taxon>Pseudotrocha</taxon>
        <taxon>Ploima</taxon>
        <taxon>Brachionidae</taxon>
        <taxon>Brachionus</taxon>
    </lineage>
</organism>
<keyword evidence="1" id="KW-0812">Transmembrane</keyword>
<gene>
    <name evidence="2" type="ORF">BpHYR1_021968</name>
</gene>